<dbReference type="GO" id="GO:0016829">
    <property type="term" value="F:lyase activity"/>
    <property type="evidence" value="ECO:0007669"/>
    <property type="project" value="UniProtKB-KW"/>
</dbReference>
<evidence type="ECO:0000313" key="1">
    <source>
        <dbReference type="EMBL" id="ABJ05272.1"/>
    </source>
</evidence>
<accession>Q07S12</accession>
<keyword evidence="1" id="KW-0456">Lyase</keyword>
<gene>
    <name evidence="1" type="ordered locus">RPE_1320</name>
</gene>
<reference evidence="1" key="1">
    <citation type="submission" date="2006-09" db="EMBL/GenBank/DDBJ databases">
        <title>Complete sequence of Rhodopseudomonas palustris BisA53.</title>
        <authorList>
            <consortium name="US DOE Joint Genome Institute"/>
            <person name="Copeland A."/>
            <person name="Lucas S."/>
            <person name="Lapidus A."/>
            <person name="Barry K."/>
            <person name="Detter J.C."/>
            <person name="Glavina del Rio T."/>
            <person name="Hammon N."/>
            <person name="Israni S."/>
            <person name="Dalin E."/>
            <person name="Tice H."/>
            <person name="Pitluck S."/>
            <person name="Chain P."/>
            <person name="Malfatti S."/>
            <person name="Shin M."/>
            <person name="Vergez L."/>
            <person name="Schmutz J."/>
            <person name="Larimer F."/>
            <person name="Land M."/>
            <person name="Hauser L."/>
            <person name="Pelletier D.A."/>
            <person name="Kyrpides N."/>
            <person name="Kim E."/>
            <person name="Harwood C.S."/>
            <person name="Oda Y."/>
            <person name="Richardson P."/>
        </authorList>
    </citation>
    <scope>NUCLEOTIDE SEQUENCE [LARGE SCALE GENOMIC DNA]</scope>
    <source>
        <strain evidence="1">BisA53</strain>
    </source>
</reference>
<dbReference type="EMBL" id="CP000463">
    <property type="protein sequence ID" value="ABJ05272.1"/>
    <property type="molecule type" value="Genomic_DNA"/>
</dbReference>
<dbReference type="CDD" id="cd21471">
    <property type="entry name" value="CrtC-like"/>
    <property type="match status" value="1"/>
</dbReference>
<dbReference type="eggNOG" id="COG5621">
    <property type="taxonomic scope" value="Bacteria"/>
</dbReference>
<dbReference type="STRING" id="316055.RPE_1320"/>
<dbReference type="KEGG" id="rpe:RPE_1320"/>
<organism evidence="1">
    <name type="scientific">Rhodopseudomonas palustris (strain BisA53)</name>
    <dbReference type="NCBI Taxonomy" id="316055"/>
    <lineage>
        <taxon>Bacteria</taxon>
        <taxon>Pseudomonadati</taxon>
        <taxon>Pseudomonadota</taxon>
        <taxon>Alphaproteobacteria</taxon>
        <taxon>Hyphomicrobiales</taxon>
        <taxon>Nitrobacteraceae</taxon>
        <taxon>Rhodopseudomonas</taxon>
    </lineage>
</organism>
<protein>
    <submittedName>
        <fullName evidence="1">Hydroxyneurosporene synthase</fullName>
        <ecNumber evidence="1">4.2.1.-</ecNumber>
    </submittedName>
</protein>
<sequence>MSGAELSPTSDGALPACGAEQAGAAAAPDAQPVRGPRFDAPVVRGGYSWWYVDALSDDGKNGITLIALIGSVFSPYYAAMRRRPIGGDPLHHVSLNVAIYGEGKRWSMTERGRGSLQRDKTWLQIGPSSLEWDGNSLIIHIDEITVPIPRRIRGTVRVHPTAMLGQSYPLDPASRHHWEPLAPCAHVEVDLDRPSLRWSGHGYLDSNRGDEPLEAAFKRWDWSRTALKHGAAVLYDVTGREGPGPVLGLRFDPNGDVEPFEAPPRIKLPNTLWRVERETRVDHQSSARVVATLEDTPFYARSVLETNLLGETATAMHESLCLDRFNSRWVQTLLPFRIPRAFR</sequence>
<name>Q07S12_RHOP5</name>
<dbReference type="AlphaFoldDB" id="Q07S12"/>
<dbReference type="HOGENOM" id="CLU_056173_0_0_5"/>
<proteinExistence type="predicted"/>
<dbReference type="EC" id="4.2.1.-" evidence="1"/>
<dbReference type="SUPFAM" id="SSF159245">
    <property type="entry name" value="AttH-like"/>
    <property type="match status" value="1"/>
</dbReference>